<evidence type="ECO:0000256" key="3">
    <source>
        <dbReference type="ARBA" id="ARBA00023163"/>
    </source>
</evidence>
<dbReference type="SMART" id="SM00421">
    <property type="entry name" value="HTH_LUXR"/>
    <property type="match status" value="1"/>
</dbReference>
<dbReference type="SUPFAM" id="SSF75516">
    <property type="entry name" value="Pheromone-binding domain of LuxR-like quorum-sensing transcription factors"/>
    <property type="match status" value="1"/>
</dbReference>
<keyword evidence="1" id="KW-0805">Transcription regulation</keyword>
<dbReference type="EMBL" id="JAMKFE010000015">
    <property type="protein sequence ID" value="MCM5681967.1"/>
    <property type="molecule type" value="Genomic_DNA"/>
</dbReference>
<reference evidence="5" key="1">
    <citation type="submission" date="2022-05" db="EMBL/GenBank/DDBJ databases">
        <title>Schlegelella sp. nov., isolated from mangrove soil.</title>
        <authorList>
            <person name="Liu Y."/>
            <person name="Ge X."/>
            <person name="Liu W."/>
        </authorList>
    </citation>
    <scope>NUCLEOTIDE SEQUENCE</scope>
    <source>
        <strain evidence="5">S2-27</strain>
    </source>
</reference>
<dbReference type="SUPFAM" id="SSF46894">
    <property type="entry name" value="C-terminal effector domain of the bipartite response regulators"/>
    <property type="match status" value="1"/>
</dbReference>
<evidence type="ECO:0000256" key="1">
    <source>
        <dbReference type="ARBA" id="ARBA00023015"/>
    </source>
</evidence>
<dbReference type="Pfam" id="PF00196">
    <property type="entry name" value="GerE"/>
    <property type="match status" value="1"/>
</dbReference>
<evidence type="ECO:0000259" key="4">
    <source>
        <dbReference type="PROSITE" id="PS50043"/>
    </source>
</evidence>
<dbReference type="Proteomes" id="UP001165541">
    <property type="component" value="Unassembled WGS sequence"/>
</dbReference>
<dbReference type="PANTHER" id="PTHR44688">
    <property type="entry name" value="DNA-BINDING TRANSCRIPTIONAL ACTIVATOR DEVR_DOSR"/>
    <property type="match status" value="1"/>
</dbReference>
<dbReference type="InterPro" id="IPR036388">
    <property type="entry name" value="WH-like_DNA-bd_sf"/>
</dbReference>
<evidence type="ECO:0000313" key="5">
    <source>
        <dbReference type="EMBL" id="MCM5681967.1"/>
    </source>
</evidence>
<dbReference type="InterPro" id="IPR016032">
    <property type="entry name" value="Sig_transdc_resp-reg_C-effctor"/>
</dbReference>
<proteinExistence type="predicted"/>
<dbReference type="PANTHER" id="PTHR44688:SF16">
    <property type="entry name" value="DNA-BINDING TRANSCRIPTIONAL ACTIVATOR DEVR_DOSR"/>
    <property type="match status" value="1"/>
</dbReference>
<dbReference type="RefSeq" id="WP_251780445.1">
    <property type="nucleotide sequence ID" value="NZ_JAMKFE010000015.1"/>
</dbReference>
<dbReference type="InterPro" id="IPR036693">
    <property type="entry name" value="TF_LuxR_autoind-bd_dom_sf"/>
</dbReference>
<keyword evidence="2" id="KW-0238">DNA-binding</keyword>
<dbReference type="Pfam" id="PF03472">
    <property type="entry name" value="Autoind_bind"/>
    <property type="match status" value="1"/>
</dbReference>
<evidence type="ECO:0000313" key="6">
    <source>
        <dbReference type="Proteomes" id="UP001165541"/>
    </source>
</evidence>
<dbReference type="PROSITE" id="PS50043">
    <property type="entry name" value="HTH_LUXR_2"/>
    <property type="match status" value="1"/>
</dbReference>
<evidence type="ECO:0000256" key="2">
    <source>
        <dbReference type="ARBA" id="ARBA00023125"/>
    </source>
</evidence>
<sequence>MASFAATSRDRGIQLPPAQGNGVLLYGERDLVPRGDARRRGGMPGLVNDLLNAGTIEERERLVRGMLHAIGFEWLAYGTTVQMRGMSAPRSFFTSYAHPAWTQRYFRERYHEIDPRHQDAPCSSLPLVWDLQDVDASAQTRVAMGKARRFLDDFRDSGIRSGVFFSLASPVHPNERTVISLMSSSPSRRWIVESVLGQALTLGLSMHEFLSRHMQPDQPHADNGTPLSALQRDILDCLIRGQSDKEIASRLQLSLHKVDYHLRQLRRRFSVRNRVQLVNAAVQASAVN</sequence>
<dbReference type="Gene3D" id="1.10.10.10">
    <property type="entry name" value="Winged helix-like DNA-binding domain superfamily/Winged helix DNA-binding domain"/>
    <property type="match status" value="1"/>
</dbReference>
<keyword evidence="3" id="KW-0804">Transcription</keyword>
<gene>
    <name evidence="5" type="ORF">M8A51_20765</name>
</gene>
<accession>A0ABT0YT88</accession>
<feature type="domain" description="HTH luxR-type" evidence="4">
    <location>
        <begin position="220"/>
        <end position="285"/>
    </location>
</feature>
<comment type="caution">
    <text evidence="5">The sequence shown here is derived from an EMBL/GenBank/DDBJ whole genome shotgun (WGS) entry which is preliminary data.</text>
</comment>
<dbReference type="InterPro" id="IPR005143">
    <property type="entry name" value="TF_LuxR_autoind-bd_dom"/>
</dbReference>
<protein>
    <submittedName>
        <fullName evidence="5">LuxR family transcriptional regulator</fullName>
    </submittedName>
</protein>
<dbReference type="InterPro" id="IPR000792">
    <property type="entry name" value="Tscrpt_reg_LuxR_C"/>
</dbReference>
<name>A0ABT0YT88_9BURK</name>
<dbReference type="Gene3D" id="3.30.450.80">
    <property type="entry name" value="Transcription factor LuxR-like, autoinducer-binding domain"/>
    <property type="match status" value="1"/>
</dbReference>
<organism evidence="5 6">
    <name type="scientific">Caldimonas mangrovi</name>
    <dbReference type="NCBI Taxonomy" id="2944811"/>
    <lineage>
        <taxon>Bacteria</taxon>
        <taxon>Pseudomonadati</taxon>
        <taxon>Pseudomonadota</taxon>
        <taxon>Betaproteobacteria</taxon>
        <taxon>Burkholderiales</taxon>
        <taxon>Sphaerotilaceae</taxon>
        <taxon>Caldimonas</taxon>
    </lineage>
</organism>
<dbReference type="CDD" id="cd06170">
    <property type="entry name" value="LuxR_C_like"/>
    <property type="match status" value="1"/>
</dbReference>
<keyword evidence="6" id="KW-1185">Reference proteome</keyword>